<dbReference type="Pfam" id="PF21530">
    <property type="entry name" value="Pif1_2B_dom"/>
    <property type="match status" value="1"/>
</dbReference>
<keyword evidence="8 14" id="KW-0238">DNA-binding</keyword>
<evidence type="ECO:0000259" key="16">
    <source>
        <dbReference type="SMART" id="SM00382"/>
    </source>
</evidence>
<keyword evidence="5 14" id="KW-0378">Hydrolase</keyword>
<dbReference type="PANTHER" id="PTHR47642:SF5">
    <property type="entry name" value="ATP-DEPENDENT DNA HELICASE"/>
    <property type="match status" value="1"/>
</dbReference>
<evidence type="ECO:0000256" key="10">
    <source>
        <dbReference type="ARBA" id="ARBA00023172"/>
    </source>
</evidence>
<keyword evidence="13 14" id="KW-0539">Nucleus</keyword>
<evidence type="ECO:0000256" key="12">
    <source>
        <dbReference type="ARBA" id="ARBA00023235"/>
    </source>
</evidence>
<dbReference type="GO" id="GO:0005524">
    <property type="term" value="F:ATP binding"/>
    <property type="evidence" value="ECO:0007669"/>
    <property type="project" value="UniProtKB-UniRule"/>
</dbReference>
<dbReference type="EC" id="5.6.2.3" evidence="14"/>
<protein>
    <recommendedName>
        <fullName evidence="14">ATP-dependent DNA helicase PIF1</fullName>
        <ecNumber evidence="14">5.6.2.3</ecNumber>
    </recommendedName>
    <alternativeName>
        <fullName evidence="14">DNA 5'-3' helicase PIF1</fullName>
    </alternativeName>
    <alternativeName>
        <fullName evidence="14">DNA repair and recombination helicase PIF1</fullName>
    </alternativeName>
</protein>
<keyword evidence="12 14" id="KW-0413">Isomerase</keyword>
<evidence type="ECO:0000256" key="13">
    <source>
        <dbReference type="ARBA" id="ARBA00023242"/>
    </source>
</evidence>
<dbReference type="GO" id="GO:0000723">
    <property type="term" value="P:telomere maintenance"/>
    <property type="evidence" value="ECO:0007669"/>
    <property type="project" value="InterPro"/>
</dbReference>
<name>A0A095CAP8_CRYD2</name>
<evidence type="ECO:0000256" key="7">
    <source>
        <dbReference type="ARBA" id="ARBA00022840"/>
    </source>
</evidence>
<keyword evidence="9 14" id="KW-0496">Mitochondrion</keyword>
<evidence type="ECO:0000256" key="8">
    <source>
        <dbReference type="ARBA" id="ARBA00023125"/>
    </source>
</evidence>
<evidence type="ECO:0000256" key="14">
    <source>
        <dbReference type="HAMAP-Rule" id="MF_03176"/>
    </source>
</evidence>
<keyword evidence="6 14" id="KW-0347">Helicase</keyword>
<keyword evidence="3 14" id="KW-0547">Nucleotide-binding</keyword>
<proteinExistence type="inferred from homology"/>
<evidence type="ECO:0000313" key="18">
    <source>
        <dbReference type="Proteomes" id="UP000029445"/>
    </source>
</evidence>
<keyword evidence="4 14" id="KW-0227">DNA damage</keyword>
<comment type="subcellular location">
    <subcellularLocation>
        <location evidence="2">Nucleus</location>
        <location evidence="2">Nucleolus</location>
    </subcellularLocation>
    <subcellularLocation>
        <location evidence="14">Nucleus</location>
    </subcellularLocation>
    <subcellularLocation>
        <location evidence="14">Mitochondrion</location>
    </subcellularLocation>
</comment>
<comment type="function">
    <text evidence="14">DNA-dependent ATPase and 5'-3' DNA helicase required for the maintenance of both mitochondrial and nuclear genome stability.</text>
</comment>
<comment type="subunit">
    <text evidence="14">Monomer.</text>
</comment>
<evidence type="ECO:0000256" key="5">
    <source>
        <dbReference type="ARBA" id="ARBA00022801"/>
    </source>
</evidence>
<comment type="catalytic activity">
    <reaction evidence="14">
        <text>ATP + H2O = ADP + phosphate + H(+)</text>
        <dbReference type="Rhea" id="RHEA:13065"/>
        <dbReference type="ChEBI" id="CHEBI:15377"/>
        <dbReference type="ChEBI" id="CHEBI:15378"/>
        <dbReference type="ChEBI" id="CHEBI:30616"/>
        <dbReference type="ChEBI" id="CHEBI:43474"/>
        <dbReference type="ChEBI" id="CHEBI:456216"/>
        <dbReference type="EC" id="5.6.2.3"/>
    </reaction>
</comment>
<evidence type="ECO:0000313" key="17">
    <source>
        <dbReference type="EMBL" id="KGB77482.1"/>
    </source>
</evidence>
<dbReference type="CDD" id="cd18037">
    <property type="entry name" value="DEXSc_Pif1_like"/>
    <property type="match status" value="1"/>
</dbReference>
<feature type="domain" description="AAA+ ATPase" evidence="16">
    <location>
        <begin position="213"/>
        <end position="371"/>
    </location>
</feature>
<dbReference type="STRING" id="294750.A0A095CAP8"/>
<dbReference type="GO" id="GO:0043139">
    <property type="term" value="F:5'-3' DNA helicase activity"/>
    <property type="evidence" value="ECO:0007669"/>
    <property type="project" value="UniProtKB-UniRule"/>
</dbReference>
<evidence type="ECO:0000256" key="4">
    <source>
        <dbReference type="ARBA" id="ARBA00022763"/>
    </source>
</evidence>
<feature type="DNA-binding region" evidence="14">
    <location>
        <begin position="626"/>
        <end position="645"/>
    </location>
</feature>
<organism evidence="17 18">
    <name type="scientific">Cryptococcus deuterogattii (strain R265)</name>
    <name type="common">Cryptococcus gattii VGII (strain R265)</name>
    <dbReference type="NCBI Taxonomy" id="294750"/>
    <lineage>
        <taxon>Eukaryota</taxon>
        <taxon>Fungi</taxon>
        <taxon>Dikarya</taxon>
        <taxon>Basidiomycota</taxon>
        <taxon>Agaricomycotina</taxon>
        <taxon>Tremellomycetes</taxon>
        <taxon>Tremellales</taxon>
        <taxon>Cryptococcaceae</taxon>
        <taxon>Cryptococcus</taxon>
        <taxon>Cryptococcus gattii species complex</taxon>
    </lineage>
</organism>
<feature type="compositionally biased region" description="Low complexity" evidence="15">
    <location>
        <begin position="59"/>
        <end position="77"/>
    </location>
</feature>
<dbReference type="GO" id="GO:0016887">
    <property type="term" value="F:ATP hydrolysis activity"/>
    <property type="evidence" value="ECO:0007669"/>
    <property type="project" value="RHEA"/>
</dbReference>
<dbReference type="Proteomes" id="UP000029445">
    <property type="component" value="Chromosome 1"/>
</dbReference>
<dbReference type="GO" id="GO:0005730">
    <property type="term" value="C:nucleolus"/>
    <property type="evidence" value="ECO:0007669"/>
    <property type="project" value="UniProtKB-SubCell"/>
</dbReference>
<evidence type="ECO:0000256" key="15">
    <source>
        <dbReference type="SAM" id="MobiDB-lite"/>
    </source>
</evidence>
<evidence type="ECO:0000256" key="9">
    <source>
        <dbReference type="ARBA" id="ARBA00023128"/>
    </source>
</evidence>
<dbReference type="InterPro" id="IPR051055">
    <property type="entry name" value="PIF1_helicase"/>
</dbReference>
<keyword evidence="11 14" id="KW-0234">DNA repair</keyword>
<feature type="region of interest" description="Disordered" evidence="15">
    <location>
        <begin position="1"/>
        <end position="80"/>
    </location>
</feature>
<evidence type="ECO:0000256" key="6">
    <source>
        <dbReference type="ARBA" id="ARBA00022806"/>
    </source>
</evidence>
<dbReference type="SMART" id="SM00382">
    <property type="entry name" value="AAA"/>
    <property type="match status" value="1"/>
</dbReference>
<reference evidence="17 18" key="2">
    <citation type="journal article" date="2018" name="Proc. Natl. Acad. Sci.">
        <title>RNAi is a critical determinant of centromere evolution in closely related fungi.</title>
        <authorList>
            <person name="Yadav V."/>
            <person name="Sun S."/>
            <person name="Billmyre R.B."/>
            <person name="Thimmappa B.C."/>
            <person name="Shea T."/>
            <person name="Lintner R."/>
            <person name="Bakkeren G."/>
            <person name="Cuomo C.A."/>
            <person name="Heitman J."/>
            <person name="Sanyal K."/>
        </authorList>
    </citation>
    <scope>NUCLEOTIDE SEQUENCE [LARGE SCALE GENOMIC DNA]</scope>
    <source>
        <strain evidence="17 18">R265</strain>
    </source>
</reference>
<evidence type="ECO:0000256" key="2">
    <source>
        <dbReference type="ARBA" id="ARBA00004604"/>
    </source>
</evidence>
<keyword evidence="18" id="KW-1185">Reference proteome</keyword>
<dbReference type="AlphaFoldDB" id="A0A095CAP8"/>
<feature type="binding site" evidence="14">
    <location>
        <begin position="221"/>
        <end position="228"/>
    </location>
    <ligand>
        <name>ATP</name>
        <dbReference type="ChEBI" id="CHEBI:30616"/>
    </ligand>
</feature>
<reference evidence="17 18" key="1">
    <citation type="journal article" date="2011" name="MBio">
        <title>Genome variation in Cryptococcus gattii, an emerging pathogen of immunocompetent hosts.</title>
        <authorList>
            <person name="D'Souza C.A."/>
            <person name="Kronstad J.W."/>
            <person name="Taylor G."/>
            <person name="Warren R."/>
            <person name="Yuen M."/>
            <person name="Hu G."/>
            <person name="Jung W.H."/>
            <person name="Sham A."/>
            <person name="Kidd S.E."/>
            <person name="Tangen K."/>
            <person name="Lee N."/>
            <person name="Zeilmaker T."/>
            <person name="Sawkins J."/>
            <person name="McVicker G."/>
            <person name="Shah S."/>
            <person name="Gnerre S."/>
            <person name="Griggs A."/>
            <person name="Zeng Q."/>
            <person name="Bartlett K."/>
            <person name="Li W."/>
            <person name="Wang X."/>
            <person name="Heitman J."/>
            <person name="Stajich J.E."/>
            <person name="Fraser J.A."/>
            <person name="Meyer W."/>
            <person name="Carter D."/>
            <person name="Schein J."/>
            <person name="Krzywinski M."/>
            <person name="Kwon-Chung K.J."/>
            <person name="Varma A."/>
            <person name="Wang J."/>
            <person name="Brunham R."/>
            <person name="Fyfe M."/>
            <person name="Ouellette B.F."/>
            <person name="Siddiqui A."/>
            <person name="Marra M."/>
            <person name="Jones S."/>
            <person name="Holt R."/>
            <person name="Birren B.W."/>
            <person name="Galagan J.E."/>
            <person name="Cuomo C.A."/>
        </authorList>
    </citation>
    <scope>NUCLEOTIDE SEQUENCE [LARGE SCALE GENOMIC DNA]</scope>
    <source>
        <strain evidence="17 18">R265</strain>
    </source>
</reference>
<dbReference type="InterPro" id="IPR049163">
    <property type="entry name" value="Pif1-like_2B_dom"/>
</dbReference>
<comment type="similarity">
    <text evidence="14">Belongs to the helicase family. PIF1 subfamily.</text>
</comment>
<accession>A0A095CAP8</accession>
<evidence type="ECO:0000256" key="11">
    <source>
        <dbReference type="ARBA" id="ARBA00023204"/>
    </source>
</evidence>
<sequence>MPILTARTPSTSGVNNTSNRTLSRVTSFKRNWGEEDGPESSQLDWSPSPEVIQRKGNILSSSGPLQSTTTSLSLAESAAKETASERRRRAILAALNQNKDTASASAVSDWCPVQKSSTSASPQDIHYGISVPPVASHCHSSSVPHVHQTLQSLPKRPLPWEGDQKARKRVYTQATLTSTESAQPKSTSSALNIKQRVTLSEEQQKVLSLVVQQQKNVFFTGSAGTGKSVLLREIIHALRNKYAKNPDAVAVTASTGIAACNIGGVTLHSFGGVGLATDAPEVLLRKLKMNKKASGRWTKTKVLIIDEVSMVDGAMFDKFCKLGQLIRKNSKPWGGIQIIVTGDFFQLPPVTKNGGVPKFAFEAEMWDETIHLSVNLTKVFRQKDQRFVDMLNEMRFGRLSNESLIAFKSLARPLKFNDGIEPTALFPRREDVDRANLSRLNQLDSVGFTYHSIDGGSAEANQREKLLSNFMAPKIIELKENAQVMLVKNLDETLVNGSMGKVIGFTYKNMFQCDDLGRWTPDADLKELEEEDKMKSLAVRQALRDKYQAKGANPLPVVRFKVPGGGTRDVLMEMDVFKAELPNGEVQASRSQLPLILAWAMSIHKSQGQTLDRVRVDLGKVFEKGQAYVALSRATSLEGLQVTGFTAEKVMAHRKVTVWSSTLKDLNLV</sequence>
<feature type="compositionally biased region" description="Polar residues" evidence="15">
    <location>
        <begin position="7"/>
        <end position="29"/>
    </location>
</feature>
<dbReference type="SUPFAM" id="SSF52540">
    <property type="entry name" value="P-loop containing nucleoside triphosphate hydrolases"/>
    <property type="match status" value="2"/>
</dbReference>
<dbReference type="PANTHER" id="PTHR47642">
    <property type="entry name" value="ATP-DEPENDENT DNA HELICASE"/>
    <property type="match status" value="1"/>
</dbReference>
<dbReference type="OrthoDB" id="432234at2759"/>
<dbReference type="FunFam" id="3.40.50.300:FF:001226">
    <property type="entry name" value="ATP-dependent DNA helicase PIF1"/>
    <property type="match status" value="1"/>
</dbReference>
<evidence type="ECO:0000256" key="1">
    <source>
        <dbReference type="ARBA" id="ARBA00001946"/>
    </source>
</evidence>
<dbReference type="VEuPathDB" id="FungiDB:CNBG_3320"/>
<dbReference type="InterPro" id="IPR027417">
    <property type="entry name" value="P-loop_NTPase"/>
</dbReference>
<dbReference type="GO" id="GO:0006310">
    <property type="term" value="P:DNA recombination"/>
    <property type="evidence" value="ECO:0007669"/>
    <property type="project" value="UniProtKB-UniRule"/>
</dbReference>
<keyword evidence="10 14" id="KW-0233">DNA recombination</keyword>
<dbReference type="OMA" id="SSAWESC"/>
<gene>
    <name evidence="14" type="primary">PIF1</name>
    <name evidence="17" type="ORF">CNBG_3320</name>
</gene>
<dbReference type="CDD" id="cd18809">
    <property type="entry name" value="SF1_C_RecD"/>
    <property type="match status" value="1"/>
</dbReference>
<comment type="cofactor">
    <cofactor evidence="1 14">
        <name>Mg(2+)</name>
        <dbReference type="ChEBI" id="CHEBI:18420"/>
    </cofactor>
</comment>
<dbReference type="HOGENOM" id="CLU_001613_0_3_1"/>
<dbReference type="InterPro" id="IPR048293">
    <property type="entry name" value="PIF1_RRM3_pfh1"/>
</dbReference>
<dbReference type="EMBL" id="CP025759">
    <property type="protein sequence ID" value="KGB77482.1"/>
    <property type="molecule type" value="Genomic_DNA"/>
</dbReference>
<dbReference type="GO" id="GO:0006281">
    <property type="term" value="P:DNA repair"/>
    <property type="evidence" value="ECO:0007669"/>
    <property type="project" value="UniProtKB-UniRule"/>
</dbReference>
<dbReference type="Pfam" id="PF05970">
    <property type="entry name" value="PIF1"/>
    <property type="match status" value="1"/>
</dbReference>
<evidence type="ECO:0000256" key="3">
    <source>
        <dbReference type="ARBA" id="ARBA00022741"/>
    </source>
</evidence>
<dbReference type="GO" id="GO:0005739">
    <property type="term" value="C:mitochondrion"/>
    <property type="evidence" value="ECO:0007669"/>
    <property type="project" value="UniProtKB-SubCell"/>
</dbReference>
<keyword evidence="7 14" id="KW-0067">ATP-binding</keyword>
<dbReference type="InterPro" id="IPR003593">
    <property type="entry name" value="AAA+_ATPase"/>
</dbReference>
<dbReference type="HAMAP" id="MF_03176">
    <property type="entry name" value="PIF1"/>
    <property type="match status" value="1"/>
</dbReference>
<dbReference type="GO" id="GO:0003697">
    <property type="term" value="F:single-stranded DNA binding"/>
    <property type="evidence" value="ECO:0007669"/>
    <property type="project" value="UniProtKB-ARBA"/>
</dbReference>
<dbReference type="InterPro" id="IPR010285">
    <property type="entry name" value="DNA_helicase_pif1-like_DEAD"/>
</dbReference>
<dbReference type="Gene3D" id="3.40.50.300">
    <property type="entry name" value="P-loop containing nucleotide triphosphate hydrolases"/>
    <property type="match status" value="2"/>
</dbReference>